<keyword evidence="3" id="KW-1185">Reference proteome</keyword>
<evidence type="ECO:0000313" key="2">
    <source>
        <dbReference type="EMBL" id="KAL0260177.1"/>
    </source>
</evidence>
<evidence type="ECO:0000313" key="3">
    <source>
        <dbReference type="Proteomes" id="UP001430584"/>
    </source>
</evidence>
<proteinExistence type="predicted"/>
<dbReference type="GeneID" id="92010008"/>
<comment type="caution">
    <text evidence="2">The sequence shown here is derived from an EMBL/GenBank/DDBJ whole genome shotgun (WGS) entry which is preliminary data.</text>
</comment>
<organism evidence="2 3">
    <name type="scientific">Diplodia seriata</name>
    <dbReference type="NCBI Taxonomy" id="420778"/>
    <lineage>
        <taxon>Eukaryota</taxon>
        <taxon>Fungi</taxon>
        <taxon>Dikarya</taxon>
        <taxon>Ascomycota</taxon>
        <taxon>Pezizomycotina</taxon>
        <taxon>Dothideomycetes</taxon>
        <taxon>Dothideomycetes incertae sedis</taxon>
        <taxon>Botryosphaeriales</taxon>
        <taxon>Botryosphaeriaceae</taxon>
        <taxon>Diplodia</taxon>
    </lineage>
</organism>
<protein>
    <recommendedName>
        <fullName evidence="1">DUF6606 domain-containing protein</fullName>
    </recommendedName>
</protein>
<gene>
    <name evidence="2" type="ORF">SLS55_005923</name>
</gene>
<dbReference type="RefSeq" id="XP_066633206.1">
    <property type="nucleotide sequence ID" value="XM_066777364.1"/>
</dbReference>
<sequence>MSNVDHIVEFEAFEASPHSKDVLAAEGALQWRFPGAAAAIPLDVFTNTSFQESLADFLEQCSSESFPEFAAHAYKAGVELVEIRESADPALISQLLITILEALGHRTNPTLLHKRVRDDVIWGPGSEIPWRRAPYWLVLRVGLSRHLDEKLGSEAGHACYKLVLCVMFA</sequence>
<name>A0ABR3CHS8_9PEZI</name>
<reference evidence="2 3" key="1">
    <citation type="submission" date="2024-02" db="EMBL/GenBank/DDBJ databases">
        <title>De novo assembly and annotation of 12 fungi associated with fruit tree decline syndrome in Ontario, Canada.</title>
        <authorList>
            <person name="Sulman M."/>
            <person name="Ellouze W."/>
            <person name="Ilyukhin E."/>
        </authorList>
    </citation>
    <scope>NUCLEOTIDE SEQUENCE [LARGE SCALE GENOMIC DNA]</scope>
    <source>
        <strain evidence="2 3">FDS-637</strain>
    </source>
</reference>
<accession>A0ABR3CHS8</accession>
<dbReference type="Pfam" id="PF20255">
    <property type="entry name" value="DUF6606"/>
    <property type="match status" value="1"/>
</dbReference>
<evidence type="ECO:0000259" key="1">
    <source>
        <dbReference type="Pfam" id="PF20255"/>
    </source>
</evidence>
<dbReference type="EMBL" id="JAJVCZ030000005">
    <property type="protein sequence ID" value="KAL0260177.1"/>
    <property type="molecule type" value="Genomic_DNA"/>
</dbReference>
<dbReference type="InterPro" id="IPR046541">
    <property type="entry name" value="DUF6606"/>
</dbReference>
<feature type="domain" description="DUF6606" evidence="1">
    <location>
        <begin position="4"/>
        <end position="169"/>
    </location>
</feature>
<dbReference type="Proteomes" id="UP001430584">
    <property type="component" value="Unassembled WGS sequence"/>
</dbReference>